<evidence type="ECO:0000256" key="1">
    <source>
        <dbReference type="ARBA" id="ARBA00023125"/>
    </source>
</evidence>
<reference evidence="3 4" key="1">
    <citation type="submission" date="2019-12" db="EMBL/GenBank/DDBJ databases">
        <title>Sporaefaciens musculi gen. nov., sp. nov., a novel bacterium isolated from the caecum of an obese mouse.</title>
        <authorList>
            <person name="Rasmussen T.S."/>
            <person name="Streidl T."/>
            <person name="Hitch T.C.A."/>
            <person name="Wortmann E."/>
            <person name="Deptula P."/>
            <person name="Hansen M."/>
            <person name="Nielsen D.S."/>
            <person name="Clavel T."/>
            <person name="Vogensen F.K."/>
        </authorList>
    </citation>
    <scope>NUCLEOTIDE SEQUENCE [LARGE SCALE GENOMIC DNA]</scope>
    <source>
        <strain evidence="3 4">WCA-9-b2</strain>
    </source>
</reference>
<dbReference type="Pfam" id="PF01381">
    <property type="entry name" value="HTH_3"/>
    <property type="match status" value="1"/>
</dbReference>
<organism evidence="3 4">
    <name type="scientific">Sporofaciens musculi</name>
    <dbReference type="NCBI Taxonomy" id="2681861"/>
    <lineage>
        <taxon>Bacteria</taxon>
        <taxon>Bacillati</taxon>
        <taxon>Bacillota</taxon>
        <taxon>Clostridia</taxon>
        <taxon>Lachnospirales</taxon>
        <taxon>Lachnospiraceae</taxon>
        <taxon>Sporofaciens</taxon>
    </lineage>
</organism>
<feature type="domain" description="HTH cro/C1-type" evidence="2">
    <location>
        <begin position="13"/>
        <end position="67"/>
    </location>
</feature>
<dbReference type="Gene3D" id="1.10.260.40">
    <property type="entry name" value="lambda repressor-like DNA-binding domains"/>
    <property type="match status" value="1"/>
</dbReference>
<keyword evidence="4" id="KW-1185">Reference proteome</keyword>
<dbReference type="SUPFAM" id="SSF47413">
    <property type="entry name" value="lambda repressor-like DNA-binding domains"/>
    <property type="match status" value="1"/>
</dbReference>
<dbReference type="InterPro" id="IPR010982">
    <property type="entry name" value="Lambda_DNA-bd_dom_sf"/>
</dbReference>
<dbReference type="RefSeq" id="WP_159750060.1">
    <property type="nucleotide sequence ID" value="NZ_WUQX01000001.1"/>
</dbReference>
<evidence type="ECO:0000313" key="4">
    <source>
        <dbReference type="Proteomes" id="UP000460412"/>
    </source>
</evidence>
<dbReference type="AlphaFoldDB" id="A0A7X3MEC8"/>
<keyword evidence="1" id="KW-0238">DNA-binding</keyword>
<comment type="caution">
    <text evidence="3">The sequence shown here is derived from an EMBL/GenBank/DDBJ whole genome shotgun (WGS) entry which is preliminary data.</text>
</comment>
<dbReference type="PANTHER" id="PTHR46558:SF4">
    <property type="entry name" value="DNA-BIDING PHAGE PROTEIN"/>
    <property type="match status" value="1"/>
</dbReference>
<dbReference type="GO" id="GO:0003677">
    <property type="term" value="F:DNA binding"/>
    <property type="evidence" value="ECO:0007669"/>
    <property type="project" value="UniProtKB-KW"/>
</dbReference>
<dbReference type="SMART" id="SM00530">
    <property type="entry name" value="HTH_XRE"/>
    <property type="match status" value="1"/>
</dbReference>
<dbReference type="InterPro" id="IPR001387">
    <property type="entry name" value="Cro/C1-type_HTH"/>
</dbReference>
<evidence type="ECO:0000259" key="2">
    <source>
        <dbReference type="PROSITE" id="PS50943"/>
    </source>
</evidence>
<dbReference type="Proteomes" id="UP000460412">
    <property type="component" value="Unassembled WGS sequence"/>
</dbReference>
<protein>
    <submittedName>
        <fullName evidence="3">Helix-turn-helix domain-containing protein</fullName>
    </submittedName>
</protein>
<gene>
    <name evidence="3" type="ORF">GN277_04790</name>
</gene>
<dbReference type="PROSITE" id="PS50943">
    <property type="entry name" value="HTH_CROC1"/>
    <property type="match status" value="1"/>
</dbReference>
<dbReference type="PANTHER" id="PTHR46558">
    <property type="entry name" value="TRACRIPTIONAL REGULATORY PROTEIN-RELATED-RELATED"/>
    <property type="match status" value="1"/>
</dbReference>
<evidence type="ECO:0000313" key="3">
    <source>
        <dbReference type="EMBL" id="MXP74717.1"/>
    </source>
</evidence>
<dbReference type="EMBL" id="WUQX01000001">
    <property type="protein sequence ID" value="MXP74717.1"/>
    <property type="molecule type" value="Genomic_DNA"/>
</dbReference>
<name>A0A7X3MEC8_9FIRM</name>
<sequence length="114" mass="12760">MYAMNFAQVGANIQKKLDIKGMTQQNLADALGISKQVMNKIIKGSKAINVNELAKIAEIFNTSTDELLTVRTEQTMTDSLSFMGTVHDKLTFEKVNLIRTAIDEIHMLEELLND</sequence>
<dbReference type="CDD" id="cd00093">
    <property type="entry name" value="HTH_XRE"/>
    <property type="match status" value="1"/>
</dbReference>
<accession>A0A7X3MEC8</accession>
<proteinExistence type="predicted"/>